<dbReference type="EMBL" id="KZ819604">
    <property type="protein sequence ID" value="PWN34195.1"/>
    <property type="molecule type" value="Genomic_DNA"/>
</dbReference>
<reference evidence="2 3" key="1">
    <citation type="journal article" date="2018" name="Mol. Biol. Evol.">
        <title>Broad Genomic Sampling Reveals a Smut Pathogenic Ancestry of the Fungal Clade Ustilaginomycotina.</title>
        <authorList>
            <person name="Kijpornyongpan T."/>
            <person name="Mondo S.J."/>
            <person name="Barry K."/>
            <person name="Sandor L."/>
            <person name="Lee J."/>
            <person name="Lipzen A."/>
            <person name="Pangilinan J."/>
            <person name="LaButti K."/>
            <person name="Hainaut M."/>
            <person name="Henrissat B."/>
            <person name="Grigoriev I.V."/>
            <person name="Spatafora J.W."/>
            <person name="Aime M.C."/>
        </authorList>
    </citation>
    <scope>NUCLEOTIDE SEQUENCE [LARGE SCALE GENOMIC DNA]</scope>
    <source>
        <strain evidence="2 3">MCA 3882</strain>
    </source>
</reference>
<dbReference type="GeneID" id="37022822"/>
<dbReference type="InParanoid" id="A0A316VFE6"/>
<evidence type="ECO:0000313" key="3">
    <source>
        <dbReference type="Proteomes" id="UP000245771"/>
    </source>
</evidence>
<evidence type="ECO:0008006" key="4">
    <source>
        <dbReference type="Google" id="ProtNLM"/>
    </source>
</evidence>
<gene>
    <name evidence="2" type="ORF">FA14DRAFT_180822</name>
</gene>
<feature type="region of interest" description="Disordered" evidence="1">
    <location>
        <begin position="1"/>
        <end position="112"/>
    </location>
</feature>
<evidence type="ECO:0000256" key="1">
    <source>
        <dbReference type="SAM" id="MobiDB-lite"/>
    </source>
</evidence>
<feature type="compositionally biased region" description="Basic and acidic residues" evidence="1">
    <location>
        <begin position="72"/>
        <end position="82"/>
    </location>
</feature>
<evidence type="ECO:0000313" key="2">
    <source>
        <dbReference type="EMBL" id="PWN34195.1"/>
    </source>
</evidence>
<dbReference type="OrthoDB" id="10587083at2759"/>
<proteinExistence type="predicted"/>
<dbReference type="AlphaFoldDB" id="A0A316VFE6"/>
<feature type="compositionally biased region" description="Low complexity" evidence="1">
    <location>
        <begin position="41"/>
        <end position="51"/>
    </location>
</feature>
<organism evidence="2 3">
    <name type="scientific">Meira miltonrushii</name>
    <dbReference type="NCBI Taxonomy" id="1280837"/>
    <lineage>
        <taxon>Eukaryota</taxon>
        <taxon>Fungi</taxon>
        <taxon>Dikarya</taxon>
        <taxon>Basidiomycota</taxon>
        <taxon>Ustilaginomycotina</taxon>
        <taxon>Exobasidiomycetes</taxon>
        <taxon>Exobasidiales</taxon>
        <taxon>Brachybasidiaceae</taxon>
        <taxon>Meira</taxon>
    </lineage>
</organism>
<name>A0A316VFE6_9BASI</name>
<sequence>MAIKKGGSTSHAISGGQKRLERKEIPSTSLGPREPNEEKASSLSISALAALRQQKGNAKQSSSNSRKRGHARKAENRAKLERAVGNADRLQMKASKRSARDEKRKRAKEVLQ</sequence>
<keyword evidence="3" id="KW-1185">Reference proteome</keyword>
<dbReference type="Proteomes" id="UP000245771">
    <property type="component" value="Unassembled WGS sequence"/>
</dbReference>
<protein>
    <recommendedName>
        <fullName evidence="4">BZIP domain-containing protein</fullName>
    </recommendedName>
</protein>
<accession>A0A316VFE6</accession>
<dbReference type="RefSeq" id="XP_025354497.1">
    <property type="nucleotide sequence ID" value="XM_025501041.1"/>
</dbReference>
<feature type="compositionally biased region" description="Basic and acidic residues" evidence="1">
    <location>
        <begin position="98"/>
        <end position="112"/>
    </location>
</feature>
<feature type="compositionally biased region" description="Polar residues" evidence="1">
    <location>
        <begin position="54"/>
        <end position="64"/>
    </location>
</feature>